<dbReference type="Pfam" id="PF12822">
    <property type="entry name" value="ECF_trnsprt"/>
    <property type="match status" value="1"/>
</dbReference>
<keyword evidence="3" id="KW-1185">Reference proteome</keyword>
<feature type="transmembrane region" description="Helical" evidence="1">
    <location>
        <begin position="121"/>
        <end position="143"/>
    </location>
</feature>
<dbReference type="OrthoDB" id="9813540at2"/>
<sequence length="205" mass="22726">MRQSKAYLLTIRSLFIAILILQSFVPFLGYIPLGIINLTIIQITVILGGILLGPKNGLFLGFSWGLIKWFLAYTAPSSLMDTMVFRNPIITIIPRMLVGWIAGLVFQWLYQKTKNTKLSSFTTGIIGSLTNTVFVLSFIRIFASHQAAAVYHTSTQFLTNVLLGIAGTNGIPECIASAILVPILAHILFRFTKLKPGQTPTIYKY</sequence>
<organism evidence="2 3">
    <name type="scientific">Catellicoccus marimammalium M35/04/3</name>
    <dbReference type="NCBI Taxonomy" id="1234409"/>
    <lineage>
        <taxon>Bacteria</taxon>
        <taxon>Bacillati</taxon>
        <taxon>Bacillota</taxon>
        <taxon>Bacilli</taxon>
        <taxon>Lactobacillales</taxon>
        <taxon>Enterococcaceae</taxon>
        <taxon>Catellicoccus</taxon>
    </lineage>
</organism>
<keyword evidence="1" id="KW-0472">Membrane</keyword>
<feature type="transmembrane region" description="Helical" evidence="1">
    <location>
        <begin position="163"/>
        <end position="189"/>
    </location>
</feature>
<dbReference type="PATRIC" id="fig|1234409.3.peg.145"/>
<feature type="transmembrane region" description="Helical" evidence="1">
    <location>
        <begin position="88"/>
        <end position="109"/>
    </location>
</feature>
<accession>K8ZA33</accession>
<dbReference type="GO" id="GO:0022857">
    <property type="term" value="F:transmembrane transporter activity"/>
    <property type="evidence" value="ECO:0007669"/>
    <property type="project" value="InterPro"/>
</dbReference>
<dbReference type="STRING" id="1234409.C683_0173"/>
<dbReference type="EMBL" id="AMYT01000007">
    <property type="protein sequence ID" value="EKU27914.1"/>
    <property type="molecule type" value="Genomic_DNA"/>
</dbReference>
<dbReference type="InterPro" id="IPR024529">
    <property type="entry name" value="ECF_trnsprt_substrate-spec"/>
</dbReference>
<dbReference type="AlphaFoldDB" id="K8ZA33"/>
<feature type="transmembrane region" description="Helical" evidence="1">
    <location>
        <begin position="7"/>
        <end position="25"/>
    </location>
</feature>
<dbReference type="Gene3D" id="1.10.1760.20">
    <property type="match status" value="1"/>
</dbReference>
<evidence type="ECO:0000313" key="2">
    <source>
        <dbReference type="EMBL" id="EKU27914.1"/>
    </source>
</evidence>
<gene>
    <name evidence="2" type="ORF">C683_0173</name>
</gene>
<evidence type="ECO:0000313" key="3">
    <source>
        <dbReference type="Proteomes" id="UP000016057"/>
    </source>
</evidence>
<comment type="caution">
    <text evidence="2">The sequence shown here is derived from an EMBL/GenBank/DDBJ whole genome shotgun (WGS) entry which is preliminary data.</text>
</comment>
<keyword evidence="1" id="KW-0812">Transmembrane</keyword>
<dbReference type="RefSeq" id="WP_009488380.1">
    <property type="nucleotide sequence ID" value="NZ_AMYT01000007.1"/>
</dbReference>
<keyword evidence="1" id="KW-1133">Transmembrane helix</keyword>
<name>K8ZA33_9ENTE</name>
<reference evidence="2 3" key="1">
    <citation type="journal article" date="2013" name="Genome Announc.">
        <title>Draft Genome Sequence of Catellicoccus marimammalium, a Novel Species Commonly Found in Gull Feces.</title>
        <authorList>
            <person name="Weigand M.R."/>
            <person name="Ryu H."/>
            <person name="Bozcek L."/>
            <person name="Konstantinidis K.T."/>
            <person name="Santo Domingo J.W."/>
        </authorList>
    </citation>
    <scope>NUCLEOTIDE SEQUENCE [LARGE SCALE GENOMIC DNA]</scope>
    <source>
        <strain evidence="2 3">M35/04/3</strain>
    </source>
</reference>
<dbReference type="eggNOG" id="COG4684">
    <property type="taxonomic scope" value="Bacteria"/>
</dbReference>
<protein>
    <submittedName>
        <fullName evidence="2">Substrate-specific component PanT of predicted pantothenate ECF transporter</fullName>
    </submittedName>
</protein>
<dbReference type="Proteomes" id="UP000016057">
    <property type="component" value="Unassembled WGS sequence"/>
</dbReference>
<evidence type="ECO:0000256" key="1">
    <source>
        <dbReference type="SAM" id="Phobius"/>
    </source>
</evidence>
<proteinExistence type="predicted"/>